<dbReference type="RefSeq" id="WP_057637875.1">
    <property type="nucleotide sequence ID" value="NZ_LDJM01000021.1"/>
</dbReference>
<evidence type="ECO:0000256" key="1">
    <source>
        <dbReference type="SAM" id="Phobius"/>
    </source>
</evidence>
<sequence length="419" mass="44936">PATRRELPFWEQLPQVLLYPLHASVLLASAALSLFSVLASLPGLVGTIMLCITWLATYGYGFEILRRSAHGNPAPPEQLGELFDGGVLRLVALMVLCLAAVICGTVLFGAWAMLGLTALLFVLHPVWLISLALDGSLRQALNPATAIFTLQRIAGPYAVSLLLIGVLQFAALLLYALAHRGLPGVLAWPLSTFGYAMALAASFRLLGVMVHSHRHELGFQADGAPSEERLPSPTERADQALLTKVDGLLQEGRRDSARQLLQQSVRSSPAGDAVHEQLQALLADQPLAERQAHTGQWLLHLLQSGQSLRALGLWRAALAEDAHFCPTLTSTAEQLVQLASERNQRQLAHDGLRALLHQHRQAPGAAGWALQAALLTCDLHGDVAAARQLIAQGLGSQPSAELERRLHAALATLPADTPA</sequence>
<evidence type="ECO:0000313" key="3">
    <source>
        <dbReference type="Proteomes" id="UP000050956"/>
    </source>
</evidence>
<accession>A0A0R0DG16</accession>
<feature type="transmembrane region" description="Helical" evidence="1">
    <location>
        <begin position="154"/>
        <end position="178"/>
    </location>
</feature>
<keyword evidence="3" id="KW-1185">Reference proteome</keyword>
<organism evidence="2 3">
    <name type="scientific">Stenotrophomonas ginsengisoli</name>
    <dbReference type="NCBI Taxonomy" id="336566"/>
    <lineage>
        <taxon>Bacteria</taxon>
        <taxon>Pseudomonadati</taxon>
        <taxon>Pseudomonadota</taxon>
        <taxon>Gammaproteobacteria</taxon>
        <taxon>Lysobacterales</taxon>
        <taxon>Lysobacteraceae</taxon>
        <taxon>Stenotrophomonas</taxon>
    </lineage>
</organism>
<feature type="transmembrane region" description="Helical" evidence="1">
    <location>
        <begin position="16"/>
        <end position="38"/>
    </location>
</feature>
<keyword evidence="1" id="KW-1133">Transmembrane helix</keyword>
<dbReference type="Proteomes" id="UP000050956">
    <property type="component" value="Unassembled WGS sequence"/>
</dbReference>
<protein>
    <submittedName>
        <fullName evidence="2">Uncharacterized protein</fullName>
    </submittedName>
</protein>
<proteinExistence type="predicted"/>
<dbReference type="EMBL" id="LDJM01000021">
    <property type="protein sequence ID" value="KRG76756.1"/>
    <property type="molecule type" value="Genomic_DNA"/>
</dbReference>
<dbReference type="PATRIC" id="fig|336566.3.peg.1110"/>
<reference evidence="2 3" key="1">
    <citation type="submission" date="2015-05" db="EMBL/GenBank/DDBJ databases">
        <title>Genome sequencing and analysis of members of genus Stenotrophomonas.</title>
        <authorList>
            <person name="Patil P.P."/>
            <person name="Midha S."/>
            <person name="Patil P.B."/>
        </authorList>
    </citation>
    <scope>NUCLEOTIDE SEQUENCE [LARGE SCALE GENOMIC DNA]</scope>
    <source>
        <strain evidence="2 3">DSM 24757</strain>
    </source>
</reference>
<feature type="transmembrane region" description="Helical" evidence="1">
    <location>
        <begin position="184"/>
        <end position="206"/>
    </location>
</feature>
<feature type="transmembrane region" description="Helical" evidence="1">
    <location>
        <begin position="44"/>
        <end position="65"/>
    </location>
</feature>
<feature type="transmembrane region" description="Helical" evidence="1">
    <location>
        <begin position="114"/>
        <end position="133"/>
    </location>
</feature>
<evidence type="ECO:0000313" key="2">
    <source>
        <dbReference type="EMBL" id="KRG76756.1"/>
    </source>
</evidence>
<comment type="caution">
    <text evidence="2">The sequence shown here is derived from an EMBL/GenBank/DDBJ whole genome shotgun (WGS) entry which is preliminary data.</text>
</comment>
<dbReference type="InterPro" id="IPR025098">
    <property type="entry name" value="DUF4013"/>
</dbReference>
<feature type="transmembrane region" description="Helical" evidence="1">
    <location>
        <begin position="86"/>
        <end position="108"/>
    </location>
</feature>
<dbReference type="OrthoDB" id="5698243at2"/>
<feature type="non-terminal residue" evidence="2">
    <location>
        <position position="1"/>
    </location>
</feature>
<dbReference type="AlphaFoldDB" id="A0A0R0DG16"/>
<keyword evidence="1" id="KW-0472">Membrane</keyword>
<keyword evidence="1" id="KW-0812">Transmembrane</keyword>
<dbReference type="Pfam" id="PF13197">
    <property type="entry name" value="DUF4013"/>
    <property type="match status" value="1"/>
</dbReference>
<name>A0A0R0DG16_9GAMM</name>
<gene>
    <name evidence="2" type="ORF">ABB30_08495</name>
</gene>